<name>A0ABQ0LLF3_MYCCL</name>
<reference evidence="1" key="1">
    <citation type="submission" date="2014-09" db="EMBL/GenBank/DDBJ databases">
        <title>Genome sequence of the luminous mushroom Mycena chlorophos for searching fungal bioluminescence genes.</title>
        <authorList>
            <person name="Tanaka Y."/>
            <person name="Kasuga D."/>
            <person name="Oba Y."/>
            <person name="Hase S."/>
            <person name="Sato K."/>
            <person name="Oba Y."/>
            <person name="Sakakibara Y."/>
        </authorList>
    </citation>
    <scope>NUCLEOTIDE SEQUENCE</scope>
</reference>
<gene>
    <name evidence="1" type="ORF">MCHLO_09050</name>
</gene>
<dbReference type="EMBL" id="DF847484">
    <property type="protein sequence ID" value="GAT51958.1"/>
    <property type="molecule type" value="Genomic_DNA"/>
</dbReference>
<organism evidence="1 2">
    <name type="scientific">Mycena chlorophos</name>
    <name type="common">Agaric fungus</name>
    <name type="synonym">Agaricus chlorophos</name>
    <dbReference type="NCBI Taxonomy" id="658473"/>
    <lineage>
        <taxon>Eukaryota</taxon>
        <taxon>Fungi</taxon>
        <taxon>Dikarya</taxon>
        <taxon>Basidiomycota</taxon>
        <taxon>Agaricomycotina</taxon>
        <taxon>Agaricomycetes</taxon>
        <taxon>Agaricomycetidae</taxon>
        <taxon>Agaricales</taxon>
        <taxon>Marasmiineae</taxon>
        <taxon>Mycenaceae</taxon>
        <taxon>Mycena</taxon>
    </lineage>
</organism>
<sequence>MDETSTDGRYKADEDSVPKHKFAGWAALPVHQGLRPSQETARIVGRAIYHLPRVALVGAHNVDEPEADVQPRPRSTGIGTTAVAYSSFYIPTRRRSSMRARDDAVDEIHRGEEKGLVAVPHFPIGTATRKGVYSACGAHLRETRVLGTF</sequence>
<dbReference type="Proteomes" id="UP000815677">
    <property type="component" value="Unassembled WGS sequence"/>
</dbReference>
<protein>
    <submittedName>
        <fullName evidence="1">Uncharacterized protein</fullName>
    </submittedName>
</protein>
<proteinExistence type="predicted"/>
<evidence type="ECO:0000313" key="1">
    <source>
        <dbReference type="EMBL" id="GAT51958.1"/>
    </source>
</evidence>
<accession>A0ABQ0LLF3</accession>
<keyword evidence="2" id="KW-1185">Reference proteome</keyword>
<evidence type="ECO:0000313" key="2">
    <source>
        <dbReference type="Proteomes" id="UP000815677"/>
    </source>
</evidence>